<evidence type="ECO:0000256" key="5">
    <source>
        <dbReference type="ARBA" id="ARBA00021901"/>
    </source>
</evidence>
<dbReference type="GO" id="GO:0033765">
    <property type="term" value="F:steroid dehydrogenase activity, acting on the CH-CH group of donors"/>
    <property type="evidence" value="ECO:0007669"/>
    <property type="project" value="UniProtKB-ARBA"/>
</dbReference>
<dbReference type="FunFam" id="3.90.700.10:FF:000002">
    <property type="entry name" value="L-aspartate oxidase"/>
    <property type="match status" value="1"/>
</dbReference>
<dbReference type="Pfam" id="PF00890">
    <property type="entry name" value="FAD_binding_2"/>
    <property type="match status" value="1"/>
</dbReference>
<evidence type="ECO:0000256" key="4">
    <source>
        <dbReference type="ARBA" id="ARBA00012173"/>
    </source>
</evidence>
<dbReference type="Gene3D" id="3.90.700.10">
    <property type="entry name" value="Succinate dehydrogenase/fumarate reductase flavoprotein, catalytic domain"/>
    <property type="match status" value="1"/>
</dbReference>
<dbReference type="PANTHER" id="PTHR42716">
    <property type="entry name" value="L-ASPARTATE OXIDASE"/>
    <property type="match status" value="1"/>
</dbReference>
<dbReference type="GO" id="GO:0008734">
    <property type="term" value="F:L-aspartate oxidase activity"/>
    <property type="evidence" value="ECO:0007669"/>
    <property type="project" value="UniProtKB-UniRule"/>
</dbReference>
<evidence type="ECO:0000256" key="9">
    <source>
        <dbReference type="ARBA" id="ARBA00023002"/>
    </source>
</evidence>
<keyword evidence="9 12" id="KW-0560">Oxidoreductase</keyword>
<dbReference type="PANTHER" id="PTHR42716:SF2">
    <property type="entry name" value="L-ASPARTATE OXIDASE, CHLOROPLASTIC"/>
    <property type="match status" value="1"/>
</dbReference>
<organism evidence="14 15">
    <name type="scientific">Ruminococcus bovis</name>
    <dbReference type="NCBI Taxonomy" id="2564099"/>
    <lineage>
        <taxon>Bacteria</taxon>
        <taxon>Bacillati</taxon>
        <taxon>Bacillota</taxon>
        <taxon>Clostridia</taxon>
        <taxon>Eubacteriales</taxon>
        <taxon>Oscillospiraceae</taxon>
        <taxon>Ruminococcus</taxon>
    </lineage>
</organism>
<keyword evidence="15" id="KW-1185">Reference proteome</keyword>
<comment type="pathway">
    <text evidence="2 12">Cofactor biosynthesis; NAD(+) biosynthesis; iminoaspartate from L-aspartate (oxidase route): step 1/1.</text>
</comment>
<dbReference type="GO" id="GO:0005737">
    <property type="term" value="C:cytoplasm"/>
    <property type="evidence" value="ECO:0007669"/>
    <property type="project" value="UniProtKB-SubCell"/>
</dbReference>
<comment type="subcellular location">
    <subcellularLocation>
        <location evidence="12">Cytoplasm</location>
    </subcellularLocation>
</comment>
<sequence>MDKQFDVVIVGTGVAGLYGALKYPEDVSVLLLSKKELTLSNSSFAQGGVAAVLDKNHDNYKLHIADTLIAGKYKNNLSAVEKLVTEGPDDVLKLKELGVDFDRDKDGNLLATLEGGHCRNRIVHHKDSTGKEIVDKLLLDVEAKKNITIWDNALVYSIDKVEHGFYLGVMRNGEEYSIGTSYCVLATGGIGRVYKYTTNSAIATGDGITFAYMLGANIKHLSRVQFHPTAFDSKSDRERFLISEAVRGEGAILLNHDGRRFMFDYDERGELAPRDVVSHAIMEEQKKTGSSNFYLDITAKDPEFVKNRFPMIYSRCLEKGIDITKDWIPIYPCQHYLMGGINVDLDARTSVDRLYACGECSHTGVHGANRLASNSLLEALVFSRRAAIDITDRLHKGGKKPLGEEPDNKNIAGEKLPTGIRTRIREIMQDTYFVIPNLDNVDNAYEEVKDILNKLNNTNYEITPDFVEARSLATVAKIILEEIKEGINL</sequence>
<dbReference type="NCBIfam" id="TIGR00551">
    <property type="entry name" value="nadB"/>
    <property type="match status" value="1"/>
</dbReference>
<comment type="similarity">
    <text evidence="3 12">Belongs to the FAD-dependent oxidoreductase 2 family. NadB subfamily.</text>
</comment>
<comment type="function">
    <text evidence="12">Catalyzes the oxidation of L-aspartate to iminoaspartate.</text>
</comment>
<dbReference type="InterPro" id="IPR027477">
    <property type="entry name" value="Succ_DH/fumarate_Rdtase_cat_sf"/>
</dbReference>
<comment type="catalytic activity">
    <reaction evidence="10">
        <text>L-aspartate + O2 = iminosuccinate + H2O2</text>
        <dbReference type="Rhea" id="RHEA:25876"/>
        <dbReference type="ChEBI" id="CHEBI:15379"/>
        <dbReference type="ChEBI" id="CHEBI:16240"/>
        <dbReference type="ChEBI" id="CHEBI:29991"/>
        <dbReference type="ChEBI" id="CHEBI:77875"/>
        <dbReference type="EC" id="1.4.3.16"/>
    </reaction>
    <physiologicalReaction direction="left-to-right" evidence="10">
        <dbReference type="Rhea" id="RHEA:25877"/>
    </physiologicalReaction>
</comment>
<dbReference type="KEGG" id="ruj:E5Z56_06730"/>
<accession>A0A4P8XY17</accession>
<dbReference type="InterPro" id="IPR005288">
    <property type="entry name" value="NadB"/>
</dbReference>
<evidence type="ECO:0000256" key="2">
    <source>
        <dbReference type="ARBA" id="ARBA00004950"/>
    </source>
</evidence>
<gene>
    <name evidence="14" type="primary">nadB</name>
    <name evidence="14" type="ORF">E5Z56_06730</name>
</gene>
<dbReference type="Proteomes" id="UP000301475">
    <property type="component" value="Chromosome"/>
</dbReference>
<evidence type="ECO:0000259" key="13">
    <source>
        <dbReference type="Pfam" id="PF00890"/>
    </source>
</evidence>
<evidence type="ECO:0000256" key="3">
    <source>
        <dbReference type="ARBA" id="ARBA00008562"/>
    </source>
</evidence>
<evidence type="ECO:0000256" key="10">
    <source>
        <dbReference type="ARBA" id="ARBA00048305"/>
    </source>
</evidence>
<keyword evidence="6 12" id="KW-0285">Flavoprotein</keyword>
<keyword evidence="8 12" id="KW-0274">FAD</keyword>
<dbReference type="OrthoDB" id="9806724at2"/>
<dbReference type="SUPFAM" id="SSF51905">
    <property type="entry name" value="FAD/NAD(P)-binding domain"/>
    <property type="match status" value="1"/>
</dbReference>
<proteinExistence type="inferred from homology"/>
<evidence type="ECO:0000313" key="15">
    <source>
        <dbReference type="Proteomes" id="UP000301475"/>
    </source>
</evidence>
<dbReference type="GO" id="GO:0034628">
    <property type="term" value="P:'de novo' NAD+ biosynthetic process from L-aspartate"/>
    <property type="evidence" value="ECO:0007669"/>
    <property type="project" value="TreeGrafter"/>
</dbReference>
<dbReference type="PRINTS" id="PR00368">
    <property type="entry name" value="FADPNR"/>
</dbReference>
<reference evidence="14 15" key="1">
    <citation type="submission" date="2019-04" db="EMBL/GenBank/DDBJ databases">
        <authorList>
            <person name="Embree M."/>
            <person name="Gaffney J.R."/>
        </authorList>
    </citation>
    <scope>NUCLEOTIDE SEQUENCE [LARGE SCALE GENOMIC DNA]</scope>
    <source>
        <strain evidence="14 15">JE7A12</strain>
    </source>
</reference>
<dbReference type="Gene3D" id="3.50.50.60">
    <property type="entry name" value="FAD/NAD(P)-binding domain"/>
    <property type="match status" value="1"/>
</dbReference>
<dbReference type="UniPathway" id="UPA00253">
    <property type="reaction ID" value="UER00326"/>
</dbReference>
<dbReference type="InterPro" id="IPR036188">
    <property type="entry name" value="FAD/NAD-bd_sf"/>
</dbReference>
<dbReference type="SUPFAM" id="SSF56425">
    <property type="entry name" value="Succinate dehydrogenase/fumarate reductase flavoprotein, catalytic domain"/>
    <property type="match status" value="1"/>
</dbReference>
<dbReference type="EMBL" id="CP039381">
    <property type="protein sequence ID" value="QCT07079.1"/>
    <property type="molecule type" value="Genomic_DNA"/>
</dbReference>
<feature type="domain" description="FAD-dependent oxidoreductase 2 FAD-binding" evidence="13">
    <location>
        <begin position="6"/>
        <end position="376"/>
    </location>
</feature>
<evidence type="ECO:0000256" key="7">
    <source>
        <dbReference type="ARBA" id="ARBA00022642"/>
    </source>
</evidence>
<dbReference type="InterPro" id="IPR003953">
    <property type="entry name" value="FAD-dep_OxRdtase_2_FAD-bd"/>
</dbReference>
<evidence type="ECO:0000256" key="6">
    <source>
        <dbReference type="ARBA" id="ARBA00022630"/>
    </source>
</evidence>
<evidence type="ECO:0000256" key="11">
    <source>
        <dbReference type="NCBIfam" id="TIGR00551"/>
    </source>
</evidence>
<comment type="cofactor">
    <cofactor evidence="1 12">
        <name>FAD</name>
        <dbReference type="ChEBI" id="CHEBI:57692"/>
    </cofactor>
</comment>
<keyword evidence="7 12" id="KW-0662">Pyridine nucleotide biosynthesis</keyword>
<protein>
    <recommendedName>
        <fullName evidence="5 11">L-aspartate oxidase</fullName>
        <ecNumber evidence="4 11">1.4.3.16</ecNumber>
    </recommendedName>
</protein>
<dbReference type="RefSeq" id="WP_138157139.1">
    <property type="nucleotide sequence ID" value="NZ_CP039381.1"/>
</dbReference>
<dbReference type="EC" id="1.4.3.16" evidence="4 11"/>
<evidence type="ECO:0000256" key="8">
    <source>
        <dbReference type="ARBA" id="ARBA00022827"/>
    </source>
</evidence>
<dbReference type="AlphaFoldDB" id="A0A4P8XY17"/>
<evidence type="ECO:0000313" key="14">
    <source>
        <dbReference type="EMBL" id="QCT07079.1"/>
    </source>
</evidence>
<evidence type="ECO:0000256" key="12">
    <source>
        <dbReference type="RuleBase" id="RU362049"/>
    </source>
</evidence>
<evidence type="ECO:0000256" key="1">
    <source>
        <dbReference type="ARBA" id="ARBA00001974"/>
    </source>
</evidence>
<name>A0A4P8XY17_9FIRM</name>